<dbReference type="SMART" id="SM00382">
    <property type="entry name" value="AAA"/>
    <property type="match status" value="1"/>
</dbReference>
<sequence>MTLTIENLSVTYGDVPALTNVSIKVEPGEICALMGRSGSGKSSLLRAAAGIVATTTGTISVGDRDVTNLAIHERRIGLMFQSYALFPHLNVADNVAFGIAKHPDRGPRVTELLALVDLTGFETRAVGDLSGGEQQRVALARTLAPSPEVMFLDEPLGSLDTALRQTLLTDITSILTTMNIPVVYVTHDPTEAFAIADSITVLHRGVVNSEGPPRVLWTTPPTAVTARLLDRESVVEAATLPPVIRGDNTGAVLVPTEAVDLVAIDPPKTWDAPADAHEATVRHVVFAGLSSRATVQCADAMLTLDTTRDLTRNQKVYITVDAAAVTGLSI</sequence>
<dbReference type="SUPFAM" id="SSF52540">
    <property type="entry name" value="P-loop containing nucleoside triphosphate hydrolases"/>
    <property type="match status" value="1"/>
</dbReference>
<keyword evidence="4" id="KW-0997">Cell inner membrane</keyword>
<keyword evidence="5" id="KW-0547">Nucleotide-binding</keyword>
<dbReference type="Pfam" id="PF00005">
    <property type="entry name" value="ABC_tran"/>
    <property type="match status" value="1"/>
</dbReference>
<dbReference type="InterPro" id="IPR003593">
    <property type="entry name" value="AAA+_ATPase"/>
</dbReference>
<accession>A0A3B0TNM8</accession>
<reference evidence="12" key="1">
    <citation type="submission" date="2018-06" db="EMBL/GenBank/DDBJ databases">
        <authorList>
            <person name="Zhirakovskaya E."/>
        </authorList>
    </citation>
    <scope>NUCLEOTIDE SEQUENCE</scope>
</reference>
<dbReference type="GO" id="GO:0005524">
    <property type="term" value="F:ATP binding"/>
    <property type="evidence" value="ECO:0007669"/>
    <property type="project" value="UniProtKB-KW"/>
</dbReference>
<evidence type="ECO:0000256" key="3">
    <source>
        <dbReference type="ARBA" id="ARBA00022496"/>
    </source>
</evidence>
<keyword evidence="2" id="KW-1003">Cell membrane</keyword>
<dbReference type="InterPro" id="IPR003439">
    <property type="entry name" value="ABC_transporter-like_ATP-bd"/>
</dbReference>
<dbReference type="AlphaFoldDB" id="A0A3B0TNM8"/>
<evidence type="ECO:0000313" key="12">
    <source>
        <dbReference type="EMBL" id="VAW08646.1"/>
    </source>
</evidence>
<name>A0A3B0TNM8_9ZZZZ</name>
<dbReference type="PROSITE" id="PS50893">
    <property type="entry name" value="ABC_TRANSPORTER_2"/>
    <property type="match status" value="1"/>
</dbReference>
<dbReference type="PANTHER" id="PTHR42781">
    <property type="entry name" value="SPERMIDINE/PUTRESCINE IMPORT ATP-BINDING PROTEIN POTA"/>
    <property type="match status" value="1"/>
</dbReference>
<keyword evidence="9" id="KW-0406">Ion transport</keyword>
<proteinExistence type="predicted"/>
<evidence type="ECO:0000256" key="8">
    <source>
        <dbReference type="ARBA" id="ARBA00023004"/>
    </source>
</evidence>
<keyword evidence="8" id="KW-0408">Iron</keyword>
<dbReference type="InterPro" id="IPR017871">
    <property type="entry name" value="ABC_transporter-like_CS"/>
</dbReference>
<keyword evidence="3" id="KW-0410">Iron transport</keyword>
<evidence type="ECO:0000256" key="2">
    <source>
        <dbReference type="ARBA" id="ARBA00022475"/>
    </source>
</evidence>
<dbReference type="CDD" id="cd03259">
    <property type="entry name" value="ABC_Carb_Solutes_like"/>
    <property type="match status" value="1"/>
</dbReference>
<dbReference type="PANTHER" id="PTHR42781:SF5">
    <property type="entry name" value="PUTRESCINE TRANSPORT ATP-BINDING PROTEIN POTG"/>
    <property type="match status" value="1"/>
</dbReference>
<feature type="domain" description="ABC transporter" evidence="11">
    <location>
        <begin position="3"/>
        <end position="229"/>
    </location>
</feature>
<organism evidence="12">
    <name type="scientific">hydrothermal vent metagenome</name>
    <dbReference type="NCBI Taxonomy" id="652676"/>
    <lineage>
        <taxon>unclassified sequences</taxon>
        <taxon>metagenomes</taxon>
        <taxon>ecological metagenomes</taxon>
    </lineage>
</organism>
<dbReference type="PROSITE" id="PS00211">
    <property type="entry name" value="ABC_TRANSPORTER_1"/>
    <property type="match status" value="1"/>
</dbReference>
<dbReference type="EMBL" id="UOEK01000478">
    <property type="protein sequence ID" value="VAW08646.1"/>
    <property type="molecule type" value="Genomic_DNA"/>
</dbReference>
<keyword evidence="10" id="KW-0472">Membrane</keyword>
<dbReference type="GO" id="GO:0015408">
    <property type="term" value="F:ABC-type ferric iron transporter activity"/>
    <property type="evidence" value="ECO:0007669"/>
    <property type="project" value="InterPro"/>
</dbReference>
<dbReference type="GO" id="GO:0016020">
    <property type="term" value="C:membrane"/>
    <property type="evidence" value="ECO:0007669"/>
    <property type="project" value="InterPro"/>
</dbReference>
<evidence type="ECO:0000256" key="1">
    <source>
        <dbReference type="ARBA" id="ARBA00022448"/>
    </source>
</evidence>
<dbReference type="Gene3D" id="3.40.50.300">
    <property type="entry name" value="P-loop containing nucleotide triphosphate hydrolases"/>
    <property type="match status" value="1"/>
</dbReference>
<dbReference type="InterPro" id="IPR027417">
    <property type="entry name" value="P-loop_NTPase"/>
</dbReference>
<dbReference type="InterPro" id="IPR050093">
    <property type="entry name" value="ABC_SmlMolc_Importer"/>
</dbReference>
<evidence type="ECO:0000256" key="5">
    <source>
        <dbReference type="ARBA" id="ARBA00022741"/>
    </source>
</evidence>
<evidence type="ECO:0000256" key="7">
    <source>
        <dbReference type="ARBA" id="ARBA00022967"/>
    </source>
</evidence>
<dbReference type="GO" id="GO:0016887">
    <property type="term" value="F:ATP hydrolysis activity"/>
    <property type="evidence" value="ECO:0007669"/>
    <property type="project" value="InterPro"/>
</dbReference>
<evidence type="ECO:0000259" key="11">
    <source>
        <dbReference type="PROSITE" id="PS50893"/>
    </source>
</evidence>
<gene>
    <name evidence="12" type="ORF">MNBD_ACTINO02-2887</name>
</gene>
<keyword evidence="6" id="KW-0067">ATP-binding</keyword>
<evidence type="ECO:0000256" key="9">
    <source>
        <dbReference type="ARBA" id="ARBA00023065"/>
    </source>
</evidence>
<keyword evidence="7" id="KW-1278">Translocase</keyword>
<keyword evidence="1" id="KW-0813">Transport</keyword>
<evidence type="ECO:0000256" key="10">
    <source>
        <dbReference type="ARBA" id="ARBA00023136"/>
    </source>
</evidence>
<evidence type="ECO:0000256" key="4">
    <source>
        <dbReference type="ARBA" id="ARBA00022519"/>
    </source>
</evidence>
<protein>
    <recommendedName>
        <fullName evidence="11">ABC transporter domain-containing protein</fullName>
    </recommendedName>
</protein>
<evidence type="ECO:0000256" key="6">
    <source>
        <dbReference type="ARBA" id="ARBA00022840"/>
    </source>
</evidence>
<dbReference type="InterPro" id="IPR015853">
    <property type="entry name" value="ABC_transpr_FbpC"/>
</dbReference>